<dbReference type="InterPro" id="IPR027417">
    <property type="entry name" value="P-loop_NTPase"/>
</dbReference>
<reference evidence="2 3" key="1">
    <citation type="submission" date="2019-10" db="EMBL/GenBank/DDBJ databases">
        <title>Thermopilla bonchosmolovskayae gen. nov., sp. nov., a moderately thermophilic Chloroflexi bacterium from a Chukotka hot spring (Arctic, Russia), representing a novel classis Thermopillaia, which include previously uncultivated lineage OLB14.</title>
        <authorList>
            <person name="Kochetkova T.V."/>
            <person name="Zayulina K.S."/>
            <person name="Zhigarkov V.S."/>
            <person name="Minaev N.V."/>
            <person name="Novikov A."/>
            <person name="Toshchakov S.V."/>
            <person name="Elcheninov A.G."/>
            <person name="Kublanov I.V."/>
        </authorList>
    </citation>
    <scope>NUCLEOTIDE SEQUENCE [LARGE SCALE GENOMIC DNA]</scope>
    <source>
        <strain evidence="2 3">3753O</strain>
    </source>
</reference>
<dbReference type="CDD" id="cd02042">
    <property type="entry name" value="ParAB_family"/>
    <property type="match status" value="1"/>
</dbReference>
<keyword evidence="3" id="KW-1185">Reference proteome</keyword>
<dbReference type="Gene3D" id="3.40.50.300">
    <property type="entry name" value="P-loop containing nucleotide triphosphate hydrolases"/>
    <property type="match status" value="1"/>
</dbReference>
<sequence>MGARIVSLVNQKGGVGKTTTAVSLAVALARRGQRVLLVDLDPQANATSALGVLRSDRPGVYDALLDETPIDECIARVEAEGVDLVPSSAELSGAEVELVPVLARERRLVNALQPVRERYDWVLIDCPPSLGLLTINALTASDSVIIPVQCEYMALEGLSRLMETLELVRRNLNPGLYILGVILTMFDPRTRLAQQVVDEVRGHFPQTFATIIPRSVRLSEAPSHGQSIFRYDPGGRSAAAYEAVASELLERVGVAV</sequence>
<dbReference type="EMBL" id="CP042829">
    <property type="protein sequence ID" value="QFG02963.1"/>
    <property type="molecule type" value="Genomic_DNA"/>
</dbReference>
<dbReference type="PANTHER" id="PTHR13696">
    <property type="entry name" value="P-LOOP CONTAINING NUCLEOSIDE TRIPHOSPHATE HYDROLASE"/>
    <property type="match status" value="1"/>
</dbReference>
<evidence type="ECO:0000259" key="1">
    <source>
        <dbReference type="Pfam" id="PF13614"/>
    </source>
</evidence>
<dbReference type="Proteomes" id="UP000326331">
    <property type="component" value="Chromosome"/>
</dbReference>
<dbReference type="InterPro" id="IPR025669">
    <property type="entry name" value="AAA_dom"/>
</dbReference>
<organism evidence="2 3">
    <name type="scientific">Tepidiforma bonchosmolovskayae</name>
    <dbReference type="NCBI Taxonomy" id="2601677"/>
    <lineage>
        <taxon>Bacteria</taxon>
        <taxon>Bacillati</taxon>
        <taxon>Chloroflexota</taxon>
        <taxon>Tepidiformia</taxon>
        <taxon>Tepidiformales</taxon>
        <taxon>Tepidiformaceae</taxon>
        <taxon>Tepidiforma</taxon>
    </lineage>
</organism>
<dbReference type="SUPFAM" id="SSF52540">
    <property type="entry name" value="P-loop containing nucleoside triphosphate hydrolases"/>
    <property type="match status" value="1"/>
</dbReference>
<feature type="domain" description="AAA" evidence="1">
    <location>
        <begin position="4"/>
        <end position="177"/>
    </location>
</feature>
<gene>
    <name evidence="2" type="ORF">Tbon_06535</name>
</gene>
<protein>
    <submittedName>
        <fullName evidence="2">ParA family protein</fullName>
    </submittedName>
</protein>
<name>A0ABX6C1K3_9CHLR</name>
<dbReference type="InterPro" id="IPR050678">
    <property type="entry name" value="DNA_Partitioning_ATPase"/>
</dbReference>
<dbReference type="RefSeq" id="WP_158066881.1">
    <property type="nucleotide sequence ID" value="NZ_CP042829.1"/>
</dbReference>
<proteinExistence type="predicted"/>
<accession>A0ABX6C1K3</accession>
<dbReference type="PANTHER" id="PTHR13696:SF52">
    <property type="entry name" value="PARA FAMILY PROTEIN CT_582"/>
    <property type="match status" value="1"/>
</dbReference>
<dbReference type="Pfam" id="PF13614">
    <property type="entry name" value="AAA_31"/>
    <property type="match status" value="1"/>
</dbReference>
<dbReference type="PIRSF" id="PIRSF009320">
    <property type="entry name" value="Nuc_binding_HP_1000"/>
    <property type="match status" value="1"/>
</dbReference>
<evidence type="ECO:0000313" key="2">
    <source>
        <dbReference type="EMBL" id="QFG02963.1"/>
    </source>
</evidence>
<evidence type="ECO:0000313" key="3">
    <source>
        <dbReference type="Proteomes" id="UP000326331"/>
    </source>
</evidence>